<reference evidence="2" key="1">
    <citation type="journal article" date="2019" name="Sci. Rep.">
        <title>Draft genome of Tanacetum cinerariifolium, the natural source of mosquito coil.</title>
        <authorList>
            <person name="Yamashiro T."/>
            <person name="Shiraishi A."/>
            <person name="Satake H."/>
            <person name="Nakayama K."/>
        </authorList>
    </citation>
    <scope>NUCLEOTIDE SEQUENCE</scope>
</reference>
<dbReference type="Pfam" id="PF24626">
    <property type="entry name" value="SH3_Tf2-1"/>
    <property type="match status" value="1"/>
</dbReference>
<accession>A0A6L2JEW2</accession>
<keyword evidence="2" id="KW-0808">Transferase</keyword>
<evidence type="ECO:0000259" key="1">
    <source>
        <dbReference type="Pfam" id="PF24626"/>
    </source>
</evidence>
<feature type="domain" description="Tf2-1-like SH3-like" evidence="1">
    <location>
        <begin position="54"/>
        <end position="118"/>
    </location>
</feature>
<sequence length="180" mass="21201">MCWVEVGDTQLTGPKIIHETTEKIMQIKQRIQTARDQKKSYVDVRRKPLEFQVGDKVMLKVFLWKKVIHFCKRGKLNPRYIGPFKVLAKVGTVAYKLKILQQLSRVHSTFHVSNLKICLSDESLAIRLGEIHINDKLHFVEEALKVMDHEVNRLMQSRIPICKVRWNSRRGPELTWERED</sequence>
<dbReference type="InterPro" id="IPR056924">
    <property type="entry name" value="SH3_Tf2-1"/>
</dbReference>
<organism evidence="2">
    <name type="scientific">Tanacetum cinerariifolium</name>
    <name type="common">Dalmatian daisy</name>
    <name type="synonym">Chrysanthemum cinerariifolium</name>
    <dbReference type="NCBI Taxonomy" id="118510"/>
    <lineage>
        <taxon>Eukaryota</taxon>
        <taxon>Viridiplantae</taxon>
        <taxon>Streptophyta</taxon>
        <taxon>Embryophyta</taxon>
        <taxon>Tracheophyta</taxon>
        <taxon>Spermatophyta</taxon>
        <taxon>Magnoliopsida</taxon>
        <taxon>eudicotyledons</taxon>
        <taxon>Gunneridae</taxon>
        <taxon>Pentapetalae</taxon>
        <taxon>asterids</taxon>
        <taxon>campanulids</taxon>
        <taxon>Asterales</taxon>
        <taxon>Asteraceae</taxon>
        <taxon>Asteroideae</taxon>
        <taxon>Anthemideae</taxon>
        <taxon>Anthemidinae</taxon>
        <taxon>Tanacetum</taxon>
    </lineage>
</organism>
<dbReference type="AlphaFoldDB" id="A0A6L2JEW2"/>
<protein>
    <submittedName>
        <fullName evidence="2">Putative reverse transcriptase domain-containing protein</fullName>
    </submittedName>
</protein>
<keyword evidence="2" id="KW-0695">RNA-directed DNA polymerase</keyword>
<dbReference type="GO" id="GO:0003964">
    <property type="term" value="F:RNA-directed DNA polymerase activity"/>
    <property type="evidence" value="ECO:0007669"/>
    <property type="project" value="UniProtKB-KW"/>
</dbReference>
<name>A0A6L2JEW2_TANCI</name>
<gene>
    <name evidence="2" type="ORF">Tci_007516</name>
</gene>
<proteinExistence type="predicted"/>
<dbReference type="PANTHER" id="PTHR46148:SF59">
    <property type="entry name" value="NUCLEOTIDYLTRANSFERASE, RIBONUCLEASE H"/>
    <property type="match status" value="1"/>
</dbReference>
<comment type="caution">
    <text evidence="2">The sequence shown here is derived from an EMBL/GenBank/DDBJ whole genome shotgun (WGS) entry which is preliminary data.</text>
</comment>
<dbReference type="EMBL" id="BKCJ010000702">
    <property type="protein sequence ID" value="GEU35538.1"/>
    <property type="molecule type" value="Genomic_DNA"/>
</dbReference>
<evidence type="ECO:0000313" key="2">
    <source>
        <dbReference type="EMBL" id="GEU35538.1"/>
    </source>
</evidence>
<keyword evidence="2" id="KW-0548">Nucleotidyltransferase</keyword>
<dbReference type="PANTHER" id="PTHR46148">
    <property type="entry name" value="CHROMO DOMAIN-CONTAINING PROTEIN"/>
    <property type="match status" value="1"/>
</dbReference>